<gene>
    <name evidence="3" type="ORF">F3059_00430</name>
</gene>
<comment type="caution">
    <text evidence="3">The sequence shown here is derived from an EMBL/GenBank/DDBJ whole genome shotgun (WGS) entry which is preliminary data.</text>
</comment>
<dbReference type="InterPro" id="IPR007372">
    <property type="entry name" value="Lipid/polyisoprenoid-bd_YceI"/>
</dbReference>
<keyword evidence="4" id="KW-1185">Reference proteome</keyword>
<sequence length="199" mass="22116">MKKLALTLSMAAFALTTFAGGPAKKEAKINTEESKLQWIGEKVTGTHNGIVKIEEGTLEVADGNLTGGTVKVDMRTIEVHDLEGEYKGKLEGHLKSEDFFSAEKHQYVTFKINKSVEKDLEDGNTHMVTGDLTIKGITKEISFPARITMEEGTLKAYASFELDRTKWKIKYGSGSFFDDLGDKTIYDDFQVKFNITASM</sequence>
<feature type="signal peptide" evidence="1">
    <location>
        <begin position="1"/>
        <end position="19"/>
    </location>
</feature>
<accession>A0A6N6M9S4</accession>
<dbReference type="OrthoDB" id="951410at2"/>
<dbReference type="SMART" id="SM00867">
    <property type="entry name" value="YceI"/>
    <property type="match status" value="1"/>
</dbReference>
<name>A0A6N6M9S4_9FLAO</name>
<keyword evidence="1" id="KW-0732">Signal</keyword>
<dbReference type="InterPro" id="IPR036761">
    <property type="entry name" value="TTHA0802/YceI-like_sf"/>
</dbReference>
<feature type="chain" id="PRO_5026779617" evidence="1">
    <location>
        <begin position="20"/>
        <end position="199"/>
    </location>
</feature>
<protein>
    <submittedName>
        <fullName evidence="3">YceI family protein</fullName>
    </submittedName>
</protein>
<reference evidence="3 4" key="1">
    <citation type="submission" date="2019-09" db="EMBL/GenBank/DDBJ databases">
        <title>Genomes of Cryomorphaceae.</title>
        <authorList>
            <person name="Bowman J.P."/>
        </authorList>
    </citation>
    <scope>NUCLEOTIDE SEQUENCE [LARGE SCALE GENOMIC DNA]</scope>
    <source>
        <strain evidence="3 4">KCTC 52047</strain>
    </source>
</reference>
<dbReference type="PANTHER" id="PTHR34406">
    <property type="entry name" value="PROTEIN YCEI"/>
    <property type="match status" value="1"/>
</dbReference>
<dbReference type="Gene3D" id="2.40.128.110">
    <property type="entry name" value="Lipid/polyisoprenoid-binding, YceI-like"/>
    <property type="match status" value="1"/>
</dbReference>
<evidence type="ECO:0000313" key="4">
    <source>
        <dbReference type="Proteomes" id="UP000435357"/>
    </source>
</evidence>
<feature type="domain" description="Lipid/polyisoprenoid-binding YceI-like" evidence="2">
    <location>
        <begin position="26"/>
        <end position="198"/>
    </location>
</feature>
<organism evidence="3 4">
    <name type="scientific">Salibacter halophilus</name>
    <dbReference type="NCBI Taxonomy" id="1803916"/>
    <lineage>
        <taxon>Bacteria</taxon>
        <taxon>Pseudomonadati</taxon>
        <taxon>Bacteroidota</taxon>
        <taxon>Flavobacteriia</taxon>
        <taxon>Flavobacteriales</taxon>
        <taxon>Salibacteraceae</taxon>
        <taxon>Salibacter</taxon>
    </lineage>
</organism>
<dbReference type="AlphaFoldDB" id="A0A6N6M9S4"/>
<proteinExistence type="predicted"/>
<dbReference type="PANTHER" id="PTHR34406:SF1">
    <property type="entry name" value="PROTEIN YCEI"/>
    <property type="match status" value="1"/>
</dbReference>
<evidence type="ECO:0000259" key="2">
    <source>
        <dbReference type="SMART" id="SM00867"/>
    </source>
</evidence>
<evidence type="ECO:0000256" key="1">
    <source>
        <dbReference type="SAM" id="SignalP"/>
    </source>
</evidence>
<dbReference type="Proteomes" id="UP000435357">
    <property type="component" value="Unassembled WGS sequence"/>
</dbReference>
<dbReference type="RefSeq" id="WP_151165960.1">
    <property type="nucleotide sequence ID" value="NZ_WACR01000001.1"/>
</dbReference>
<dbReference type="SUPFAM" id="SSF101874">
    <property type="entry name" value="YceI-like"/>
    <property type="match status" value="1"/>
</dbReference>
<dbReference type="EMBL" id="WACR01000001">
    <property type="protein sequence ID" value="KAB1065972.1"/>
    <property type="molecule type" value="Genomic_DNA"/>
</dbReference>
<dbReference type="Pfam" id="PF04264">
    <property type="entry name" value="YceI"/>
    <property type="match status" value="1"/>
</dbReference>
<evidence type="ECO:0000313" key="3">
    <source>
        <dbReference type="EMBL" id="KAB1065972.1"/>
    </source>
</evidence>